<sequence>MSYSMSTGSSVTFVFRRSRTLALKGKRGIEVLQLKPDGSIDPEPVALVHQMDFSAASPYTLCNFRIQSTSNPNDLLDFEPHGYALGFSIRDRDFKSLSYDVNAMRTMNSICDITMSRTALSWAEQGAQYIKYEELKRIYQNRTFPTPKTSPQSLGEDYKTVVAMEVSNKYKKPLDRIVYRIDADQPVGFGPPPPEEAKPMHALGIKLDDKKFLKLSDDKEYKVNSVLELRHGTGLQSVPSEMYFSRIPNEGQVFAVASVDRLKFYRGKWWEEVEIWDGIGGVEDDGEFPVFGSVKFNTNTFGFGQLGLELGRDINTKTLVLLGSLLCAWQSDCINPRGPFQLRNLEIKLDRGRQAFWMAATGICEIM</sequence>
<proteinExistence type="predicted"/>
<dbReference type="EMBL" id="MCGO01000023">
    <property type="protein sequence ID" value="ORY44062.1"/>
    <property type="molecule type" value="Genomic_DNA"/>
</dbReference>
<gene>
    <name evidence="1" type="ORF">BCR33DRAFT_850716</name>
</gene>
<keyword evidence="2" id="KW-1185">Reference proteome</keyword>
<dbReference type="Proteomes" id="UP000193642">
    <property type="component" value="Unassembled WGS sequence"/>
</dbReference>
<reference evidence="1 2" key="1">
    <citation type="submission" date="2016-07" db="EMBL/GenBank/DDBJ databases">
        <title>Pervasive Adenine N6-methylation of Active Genes in Fungi.</title>
        <authorList>
            <consortium name="DOE Joint Genome Institute"/>
            <person name="Mondo S.J."/>
            <person name="Dannebaum R.O."/>
            <person name="Kuo R.C."/>
            <person name="Labutti K."/>
            <person name="Haridas S."/>
            <person name="Kuo A."/>
            <person name="Salamov A."/>
            <person name="Ahrendt S.R."/>
            <person name="Lipzen A."/>
            <person name="Sullivan W."/>
            <person name="Andreopoulos W.B."/>
            <person name="Clum A."/>
            <person name="Lindquist E."/>
            <person name="Daum C."/>
            <person name="Ramamoorthy G.K."/>
            <person name="Gryganskyi A."/>
            <person name="Culley D."/>
            <person name="Magnuson J.K."/>
            <person name="James T.Y."/>
            <person name="O'Malley M.A."/>
            <person name="Stajich J.E."/>
            <person name="Spatafora J.W."/>
            <person name="Visel A."/>
            <person name="Grigoriev I.V."/>
        </authorList>
    </citation>
    <scope>NUCLEOTIDE SEQUENCE [LARGE SCALE GENOMIC DNA]</scope>
    <source>
        <strain evidence="1 2">JEL800</strain>
    </source>
</reference>
<name>A0A1Y2CAK4_9FUNG</name>
<dbReference type="AlphaFoldDB" id="A0A1Y2CAK4"/>
<organism evidence="1 2">
    <name type="scientific">Rhizoclosmatium globosum</name>
    <dbReference type="NCBI Taxonomy" id="329046"/>
    <lineage>
        <taxon>Eukaryota</taxon>
        <taxon>Fungi</taxon>
        <taxon>Fungi incertae sedis</taxon>
        <taxon>Chytridiomycota</taxon>
        <taxon>Chytridiomycota incertae sedis</taxon>
        <taxon>Chytridiomycetes</taxon>
        <taxon>Chytridiales</taxon>
        <taxon>Chytriomycetaceae</taxon>
        <taxon>Rhizoclosmatium</taxon>
    </lineage>
</organism>
<evidence type="ECO:0000313" key="2">
    <source>
        <dbReference type="Proteomes" id="UP000193642"/>
    </source>
</evidence>
<protein>
    <submittedName>
        <fullName evidence="1">Uncharacterized protein</fullName>
    </submittedName>
</protein>
<comment type="caution">
    <text evidence="1">The sequence shown here is derived from an EMBL/GenBank/DDBJ whole genome shotgun (WGS) entry which is preliminary data.</text>
</comment>
<dbReference type="OrthoDB" id="2131538at2759"/>
<accession>A0A1Y2CAK4</accession>
<evidence type="ECO:0000313" key="1">
    <source>
        <dbReference type="EMBL" id="ORY44062.1"/>
    </source>
</evidence>